<evidence type="ECO:0000313" key="4">
    <source>
        <dbReference type="EMBL" id="KZV33792.1"/>
    </source>
</evidence>
<dbReference type="PANTHER" id="PTHR12281:SF2">
    <property type="entry name" value="DEFECTIVE IN CULLIN NEDDYLATION PROTEIN"/>
    <property type="match status" value="1"/>
</dbReference>
<comment type="function">
    <text evidence="1">Neddylation of cullins play an essential role in the regulation of SCF-type complexes activity.</text>
</comment>
<dbReference type="Pfam" id="PF03556">
    <property type="entry name" value="Cullin_binding"/>
    <property type="match status" value="1"/>
</dbReference>
<accession>A0A2Z7BHE8</accession>
<evidence type="ECO:0000256" key="1">
    <source>
        <dbReference type="RuleBase" id="RU410713"/>
    </source>
</evidence>
<dbReference type="Gene3D" id="1.10.238.10">
    <property type="entry name" value="EF-hand"/>
    <property type="match status" value="1"/>
</dbReference>
<gene>
    <name evidence="4" type="ORF">F511_16398</name>
</gene>
<dbReference type="FunFam" id="1.10.238.200:FF:000004">
    <property type="entry name" value="Defective in cullin neddylation protein"/>
    <property type="match status" value="1"/>
</dbReference>
<dbReference type="AlphaFoldDB" id="A0A2Z7BHE8"/>
<dbReference type="GO" id="GO:0045116">
    <property type="term" value="P:protein neddylation"/>
    <property type="evidence" value="ECO:0007669"/>
    <property type="project" value="TreeGrafter"/>
</dbReference>
<dbReference type="GO" id="GO:0097602">
    <property type="term" value="F:cullin family protein binding"/>
    <property type="evidence" value="ECO:0007669"/>
    <property type="project" value="TreeGrafter"/>
</dbReference>
<protein>
    <recommendedName>
        <fullName evidence="1">Defective in cullin neddylation protein</fullName>
    </recommendedName>
</protein>
<organism evidence="4 5">
    <name type="scientific">Dorcoceras hygrometricum</name>
    <dbReference type="NCBI Taxonomy" id="472368"/>
    <lineage>
        <taxon>Eukaryota</taxon>
        <taxon>Viridiplantae</taxon>
        <taxon>Streptophyta</taxon>
        <taxon>Embryophyta</taxon>
        <taxon>Tracheophyta</taxon>
        <taxon>Spermatophyta</taxon>
        <taxon>Magnoliopsida</taxon>
        <taxon>eudicotyledons</taxon>
        <taxon>Gunneridae</taxon>
        <taxon>Pentapetalae</taxon>
        <taxon>asterids</taxon>
        <taxon>lamiids</taxon>
        <taxon>Lamiales</taxon>
        <taxon>Gesneriaceae</taxon>
        <taxon>Didymocarpoideae</taxon>
        <taxon>Trichosporeae</taxon>
        <taxon>Loxocarpinae</taxon>
        <taxon>Dorcoceras</taxon>
    </lineage>
</organism>
<dbReference type="GO" id="GO:0032182">
    <property type="term" value="F:ubiquitin-like protein binding"/>
    <property type="evidence" value="ECO:0007669"/>
    <property type="project" value="TreeGrafter"/>
</dbReference>
<dbReference type="Proteomes" id="UP000250235">
    <property type="component" value="Unassembled WGS sequence"/>
</dbReference>
<evidence type="ECO:0000313" key="5">
    <source>
        <dbReference type="Proteomes" id="UP000250235"/>
    </source>
</evidence>
<keyword evidence="5" id="KW-1185">Reference proteome</keyword>
<sequence length="904" mass="102262">MASSFTANALQLNFDSVLEITDNAEMVSMFKTLESSGLKGFLGCPSVLYERELEEFFDTAMVKDGDITCDVSGKFVVISEDRFAGVFGLPTEGLVNLSEVPKDLVYDARSIFSQSSEPISTYGKKRLMKYEYLLLNDILAKSVTVKAGSFDAVTHERFLMMTAIHFDIQVNWSKILFGVLKEMVDKTLKKAKGFAAQICVLLKGDPTVTMGEATTFPPFKILSAKTVKTYVATNETIDARGKADEPGVAKIARSKKRPIATGDEPAVTKKKRTSKRKASPSKDNMDIVSVAQERGPGTSEIDREQETVTYETGVGEQQLQTFNEPENRIDAPTDYFVTEPIAGMELADVIPTVEEKTSADEVMTLEEILFTFPDGCSLPSTTGEVTKIQLGKSISIPGVDEGDWYKASLPKIHAADKGKAPLLERDPIKGIPPKEIFSLILANINLLVQLREKVIDEVDRFFNSFSFKKIANLKIEEIYAKEELVLSRDEADSTRVALHRRMYILTKYRELLIRKFLEVRKSNFVPSDGSSATDLKVLDWLSDLHLFVLEELKEQMLAHGLTWEKTCCSKIFEGRQLERSAIIARSNPNFKSLCWLRIMTTVDGSLVIQEGNDLWKSMPVAPSNFEVSRQLSYVDTLPSVNMALREVMRNRIVCSDLTLTEWNLFSRARSDFNVGQREKVAIQALKSSDWQLEGAFDIFYSQPKIKSFADTRHLEELYSRYKDPFAEMIMADGITLLCNDIQVDPQDIVMAATMCEFSKQEFIGGLQSLGVDSLEKLRERLPFMRSELKDEQKFREIYNFAFGWAKEKGQKSLALDTAIGMWQLLFAERHWPLVEHWCQFLQARHNKAISRDTWSQLLEFARTVDPALSNYDPEGAWPYLIDEFVDYLTENGIMQKGKLCDWSL</sequence>
<dbReference type="InterPro" id="IPR042460">
    <property type="entry name" value="DCN1-like_PONY"/>
</dbReference>
<dbReference type="PROSITE" id="PS51229">
    <property type="entry name" value="DCUN1"/>
    <property type="match status" value="1"/>
</dbReference>
<evidence type="ECO:0000259" key="3">
    <source>
        <dbReference type="PROSITE" id="PS51229"/>
    </source>
</evidence>
<dbReference type="GO" id="GO:0000151">
    <property type="term" value="C:ubiquitin ligase complex"/>
    <property type="evidence" value="ECO:0007669"/>
    <property type="project" value="TreeGrafter"/>
</dbReference>
<dbReference type="OrthoDB" id="286637at2759"/>
<dbReference type="PANTHER" id="PTHR12281">
    <property type="entry name" value="RP42 RELATED"/>
    <property type="match status" value="1"/>
</dbReference>
<feature type="domain" description="DCUN1" evidence="3">
    <location>
        <begin position="709"/>
        <end position="889"/>
    </location>
</feature>
<dbReference type="EMBL" id="KV005676">
    <property type="protein sequence ID" value="KZV33792.1"/>
    <property type="molecule type" value="Genomic_DNA"/>
</dbReference>
<reference evidence="4 5" key="1">
    <citation type="journal article" date="2015" name="Proc. Natl. Acad. Sci. U.S.A.">
        <title>The resurrection genome of Boea hygrometrica: A blueprint for survival of dehydration.</title>
        <authorList>
            <person name="Xiao L."/>
            <person name="Yang G."/>
            <person name="Zhang L."/>
            <person name="Yang X."/>
            <person name="Zhao S."/>
            <person name="Ji Z."/>
            <person name="Zhou Q."/>
            <person name="Hu M."/>
            <person name="Wang Y."/>
            <person name="Chen M."/>
            <person name="Xu Y."/>
            <person name="Jin H."/>
            <person name="Xiao X."/>
            <person name="Hu G."/>
            <person name="Bao F."/>
            <person name="Hu Y."/>
            <person name="Wan P."/>
            <person name="Li L."/>
            <person name="Deng X."/>
            <person name="Kuang T."/>
            <person name="Xiang C."/>
            <person name="Zhu J.K."/>
            <person name="Oliver M.J."/>
            <person name="He Y."/>
        </authorList>
    </citation>
    <scope>NUCLEOTIDE SEQUENCE [LARGE SCALE GENOMIC DNA]</scope>
    <source>
        <strain evidence="5">cv. XS01</strain>
    </source>
</reference>
<dbReference type="InterPro" id="IPR005176">
    <property type="entry name" value="PONY_dom"/>
</dbReference>
<feature type="compositionally biased region" description="Basic residues" evidence="2">
    <location>
        <begin position="268"/>
        <end position="279"/>
    </location>
</feature>
<proteinExistence type="predicted"/>
<name>A0A2Z7BHE8_9LAMI</name>
<feature type="region of interest" description="Disordered" evidence="2">
    <location>
        <begin position="242"/>
        <end position="283"/>
    </location>
</feature>
<evidence type="ECO:0000256" key="2">
    <source>
        <dbReference type="SAM" id="MobiDB-lite"/>
    </source>
</evidence>
<dbReference type="GO" id="GO:0031624">
    <property type="term" value="F:ubiquitin conjugating enzyme binding"/>
    <property type="evidence" value="ECO:0007669"/>
    <property type="project" value="TreeGrafter"/>
</dbReference>
<dbReference type="InterPro" id="IPR014764">
    <property type="entry name" value="DCN-prot"/>
</dbReference>
<dbReference type="Gene3D" id="1.10.238.200">
    <property type="entry name" value="Cullin, PONY binding domain"/>
    <property type="match status" value="1"/>
</dbReference>